<reference evidence="2 3" key="1">
    <citation type="submission" date="2020-06" db="EMBL/GenBank/DDBJ databases">
        <title>Actinomadura xiongansis sp. nov., isolated from soil of Baiyangdian.</title>
        <authorList>
            <person name="Zhang X."/>
        </authorList>
    </citation>
    <scope>NUCLEOTIDE SEQUENCE [LARGE SCALE GENOMIC DNA]</scope>
    <source>
        <strain evidence="2 3">HBUM206468</strain>
    </source>
</reference>
<keyword evidence="3" id="KW-1185">Reference proteome</keyword>
<evidence type="ECO:0000313" key="2">
    <source>
        <dbReference type="EMBL" id="MBC6466387.1"/>
    </source>
</evidence>
<comment type="caution">
    <text evidence="2">The sequence shown here is derived from an EMBL/GenBank/DDBJ whole genome shotgun (WGS) entry which is preliminary data.</text>
</comment>
<protein>
    <submittedName>
        <fullName evidence="2">BON domain-containing protein</fullName>
    </submittedName>
</protein>
<evidence type="ECO:0000313" key="3">
    <source>
        <dbReference type="Proteomes" id="UP000805614"/>
    </source>
</evidence>
<dbReference type="Pfam" id="PF04972">
    <property type="entry name" value="BON"/>
    <property type="match status" value="1"/>
</dbReference>
<dbReference type="InterPro" id="IPR007055">
    <property type="entry name" value="BON_dom"/>
</dbReference>
<dbReference type="RefSeq" id="WP_187243403.1">
    <property type="nucleotide sequence ID" value="NZ_BAAAOK010000009.1"/>
</dbReference>
<evidence type="ECO:0000259" key="1">
    <source>
        <dbReference type="PROSITE" id="PS50914"/>
    </source>
</evidence>
<dbReference type="Gene3D" id="3.30.1340.30">
    <property type="match status" value="1"/>
</dbReference>
<organism evidence="2 3">
    <name type="scientific">Actinomadura alba</name>
    <dbReference type="NCBI Taxonomy" id="406431"/>
    <lineage>
        <taxon>Bacteria</taxon>
        <taxon>Bacillati</taxon>
        <taxon>Actinomycetota</taxon>
        <taxon>Actinomycetes</taxon>
        <taxon>Streptosporangiales</taxon>
        <taxon>Thermomonosporaceae</taxon>
        <taxon>Actinomadura</taxon>
    </lineage>
</organism>
<sequence length="82" mass="9229">MSEDVPQYLAAHIHDRLADEADELGIRVDIRGDLVYLRGEVATPQQRQRVEAIARDIATGRRIRNEVHVVAVLEPEGEETLS</sequence>
<proteinExistence type="predicted"/>
<accession>A0ABR7LNE8</accession>
<dbReference type="PROSITE" id="PS50914">
    <property type="entry name" value="BON"/>
    <property type="match status" value="1"/>
</dbReference>
<gene>
    <name evidence="2" type="ORF">HKK74_12855</name>
</gene>
<dbReference type="Proteomes" id="UP000805614">
    <property type="component" value="Unassembled WGS sequence"/>
</dbReference>
<name>A0ABR7LNE8_9ACTN</name>
<dbReference type="EMBL" id="JABVEC010000008">
    <property type="protein sequence ID" value="MBC6466387.1"/>
    <property type="molecule type" value="Genomic_DNA"/>
</dbReference>
<feature type="domain" description="BON" evidence="1">
    <location>
        <begin position="1"/>
        <end position="71"/>
    </location>
</feature>